<evidence type="ECO:0000256" key="2">
    <source>
        <dbReference type="SAM" id="Phobius"/>
    </source>
</evidence>
<sequence length="159" mass="18609">MKMKRKANVKEPAEIGDRIADKSSQPDERTIRDWMGPEAFEHWVELRTWIEASYPGVFAPDWLYGGKKRGWSLRYRKTKVLCTLLPAYGLLSVLVVLGRAEREKFEARRYLWSPRLVKLYDEARAYPDGKWLTVPISSADDRHEVTELIRMKRPTLSRG</sequence>
<accession>A0AB73I8Y2</accession>
<keyword evidence="2" id="KW-0472">Membrane</keyword>
<dbReference type="Pfam" id="PF12663">
    <property type="entry name" value="DUF3788"/>
    <property type="match status" value="1"/>
</dbReference>
<feature type="region of interest" description="Disordered" evidence="1">
    <location>
        <begin position="1"/>
        <end position="29"/>
    </location>
</feature>
<evidence type="ECO:0000313" key="3">
    <source>
        <dbReference type="EMBL" id="MDP9646458.1"/>
    </source>
</evidence>
<evidence type="ECO:0008006" key="5">
    <source>
        <dbReference type="Google" id="ProtNLM"/>
    </source>
</evidence>
<dbReference type="EMBL" id="JAURTK010000002">
    <property type="protein sequence ID" value="MDP9646458.1"/>
    <property type="molecule type" value="Genomic_DNA"/>
</dbReference>
<proteinExistence type="predicted"/>
<feature type="compositionally biased region" description="Basic and acidic residues" evidence="1">
    <location>
        <begin position="8"/>
        <end position="29"/>
    </location>
</feature>
<reference evidence="3" key="1">
    <citation type="submission" date="2023-07" db="EMBL/GenBank/DDBJ databases">
        <title>Sorghum-associated microbial communities from plants grown in Nebraska, USA.</title>
        <authorList>
            <person name="Schachtman D."/>
        </authorList>
    </citation>
    <scope>NUCLEOTIDE SEQUENCE</scope>
    <source>
        <strain evidence="3">DS1061</strain>
    </source>
</reference>
<dbReference type="AlphaFoldDB" id="A0AB73I8Y2"/>
<dbReference type="InterPro" id="IPR024265">
    <property type="entry name" value="DUF3788"/>
</dbReference>
<gene>
    <name evidence="3" type="ORF">J2793_001891</name>
</gene>
<dbReference type="Proteomes" id="UP001229486">
    <property type="component" value="Unassembled WGS sequence"/>
</dbReference>
<evidence type="ECO:0000313" key="4">
    <source>
        <dbReference type="Proteomes" id="UP001229486"/>
    </source>
</evidence>
<keyword evidence="2" id="KW-0812">Transmembrane</keyword>
<protein>
    <recommendedName>
        <fullName evidence="5">DUF3788 domain-containing protein</fullName>
    </recommendedName>
</protein>
<name>A0AB73I8Y2_9BURK</name>
<evidence type="ECO:0000256" key="1">
    <source>
        <dbReference type="SAM" id="MobiDB-lite"/>
    </source>
</evidence>
<dbReference type="RefSeq" id="WP_392393212.1">
    <property type="nucleotide sequence ID" value="NZ_JAURTK010000002.1"/>
</dbReference>
<feature type="transmembrane region" description="Helical" evidence="2">
    <location>
        <begin position="78"/>
        <end position="98"/>
    </location>
</feature>
<organism evidence="3 4">
    <name type="scientific">Paraburkholderia caledonica</name>
    <dbReference type="NCBI Taxonomy" id="134536"/>
    <lineage>
        <taxon>Bacteria</taxon>
        <taxon>Pseudomonadati</taxon>
        <taxon>Pseudomonadota</taxon>
        <taxon>Betaproteobacteria</taxon>
        <taxon>Burkholderiales</taxon>
        <taxon>Burkholderiaceae</taxon>
        <taxon>Paraburkholderia</taxon>
    </lineage>
</organism>
<keyword evidence="2" id="KW-1133">Transmembrane helix</keyword>
<comment type="caution">
    <text evidence="3">The sequence shown here is derived from an EMBL/GenBank/DDBJ whole genome shotgun (WGS) entry which is preliminary data.</text>
</comment>